<evidence type="ECO:0000313" key="1">
    <source>
        <dbReference type="EMBL" id="TFL00944.1"/>
    </source>
</evidence>
<name>A0A5C3QRF6_9AGAR</name>
<proteinExistence type="predicted"/>
<evidence type="ECO:0000313" key="2">
    <source>
        <dbReference type="Proteomes" id="UP000305067"/>
    </source>
</evidence>
<sequence>MLASACKAIRSRAAEKSPNCPAKVELHRLEQCVTLSEIHLLLAFWFTSSSSYYRTRSFAMPQVLNYQPALVHLPHDTAGVHPLVIDVDWRPVEDNVWQATNEEVSQAAGISHYRYYSTHQAGIEYCILEFTSTPRPTSRHTAFTTQLEAVTVSSWRCGLWREITPSLYRGLLTTVAGQRLWGLRFERGELHNEETIRRERLAVMRLLT</sequence>
<protein>
    <submittedName>
        <fullName evidence="1">Uncharacterized protein</fullName>
    </submittedName>
</protein>
<organism evidence="1 2">
    <name type="scientific">Pterulicium gracile</name>
    <dbReference type="NCBI Taxonomy" id="1884261"/>
    <lineage>
        <taxon>Eukaryota</taxon>
        <taxon>Fungi</taxon>
        <taxon>Dikarya</taxon>
        <taxon>Basidiomycota</taxon>
        <taxon>Agaricomycotina</taxon>
        <taxon>Agaricomycetes</taxon>
        <taxon>Agaricomycetidae</taxon>
        <taxon>Agaricales</taxon>
        <taxon>Pleurotineae</taxon>
        <taxon>Pterulaceae</taxon>
        <taxon>Pterulicium</taxon>
    </lineage>
</organism>
<dbReference type="EMBL" id="ML178827">
    <property type="protein sequence ID" value="TFL00944.1"/>
    <property type="molecule type" value="Genomic_DNA"/>
</dbReference>
<dbReference type="Proteomes" id="UP000305067">
    <property type="component" value="Unassembled WGS sequence"/>
</dbReference>
<gene>
    <name evidence="1" type="ORF">BDV98DRAFT_100405</name>
</gene>
<accession>A0A5C3QRF6</accession>
<reference evidence="1 2" key="1">
    <citation type="journal article" date="2019" name="Nat. Ecol. Evol.">
        <title>Megaphylogeny resolves global patterns of mushroom evolution.</title>
        <authorList>
            <person name="Varga T."/>
            <person name="Krizsan K."/>
            <person name="Foldi C."/>
            <person name="Dima B."/>
            <person name="Sanchez-Garcia M."/>
            <person name="Sanchez-Ramirez S."/>
            <person name="Szollosi G.J."/>
            <person name="Szarkandi J.G."/>
            <person name="Papp V."/>
            <person name="Albert L."/>
            <person name="Andreopoulos W."/>
            <person name="Angelini C."/>
            <person name="Antonin V."/>
            <person name="Barry K.W."/>
            <person name="Bougher N.L."/>
            <person name="Buchanan P."/>
            <person name="Buyck B."/>
            <person name="Bense V."/>
            <person name="Catcheside P."/>
            <person name="Chovatia M."/>
            <person name="Cooper J."/>
            <person name="Damon W."/>
            <person name="Desjardin D."/>
            <person name="Finy P."/>
            <person name="Geml J."/>
            <person name="Haridas S."/>
            <person name="Hughes K."/>
            <person name="Justo A."/>
            <person name="Karasinski D."/>
            <person name="Kautmanova I."/>
            <person name="Kiss B."/>
            <person name="Kocsube S."/>
            <person name="Kotiranta H."/>
            <person name="LaButti K.M."/>
            <person name="Lechner B.E."/>
            <person name="Liimatainen K."/>
            <person name="Lipzen A."/>
            <person name="Lukacs Z."/>
            <person name="Mihaltcheva S."/>
            <person name="Morgado L.N."/>
            <person name="Niskanen T."/>
            <person name="Noordeloos M.E."/>
            <person name="Ohm R.A."/>
            <person name="Ortiz-Santana B."/>
            <person name="Ovrebo C."/>
            <person name="Racz N."/>
            <person name="Riley R."/>
            <person name="Savchenko A."/>
            <person name="Shiryaev A."/>
            <person name="Soop K."/>
            <person name="Spirin V."/>
            <person name="Szebenyi C."/>
            <person name="Tomsovsky M."/>
            <person name="Tulloss R.E."/>
            <person name="Uehling J."/>
            <person name="Grigoriev I.V."/>
            <person name="Vagvolgyi C."/>
            <person name="Papp T."/>
            <person name="Martin F.M."/>
            <person name="Miettinen O."/>
            <person name="Hibbett D.S."/>
            <person name="Nagy L.G."/>
        </authorList>
    </citation>
    <scope>NUCLEOTIDE SEQUENCE [LARGE SCALE GENOMIC DNA]</scope>
    <source>
        <strain evidence="1 2">CBS 309.79</strain>
    </source>
</reference>
<dbReference type="AlphaFoldDB" id="A0A5C3QRF6"/>
<keyword evidence="2" id="KW-1185">Reference proteome</keyword>